<accession>A0A1Y1WI51</accession>
<gene>
    <name evidence="3" type="ORF">DL89DRAFT_265206</name>
</gene>
<feature type="signal peptide" evidence="2">
    <location>
        <begin position="1"/>
        <end position="18"/>
    </location>
</feature>
<feature type="region of interest" description="Disordered" evidence="1">
    <location>
        <begin position="97"/>
        <end position="117"/>
    </location>
</feature>
<dbReference type="Proteomes" id="UP000193922">
    <property type="component" value="Unassembled WGS sequence"/>
</dbReference>
<evidence type="ECO:0000313" key="4">
    <source>
        <dbReference type="Proteomes" id="UP000193922"/>
    </source>
</evidence>
<reference evidence="3 4" key="1">
    <citation type="submission" date="2016-07" db="EMBL/GenBank/DDBJ databases">
        <title>Pervasive Adenine N6-methylation of Active Genes in Fungi.</title>
        <authorList>
            <consortium name="DOE Joint Genome Institute"/>
            <person name="Mondo S.J."/>
            <person name="Dannebaum R.O."/>
            <person name="Kuo R.C."/>
            <person name="Labutti K."/>
            <person name="Haridas S."/>
            <person name="Kuo A."/>
            <person name="Salamov A."/>
            <person name="Ahrendt S.R."/>
            <person name="Lipzen A."/>
            <person name="Sullivan W."/>
            <person name="Andreopoulos W.B."/>
            <person name="Clum A."/>
            <person name="Lindquist E."/>
            <person name="Daum C."/>
            <person name="Ramamoorthy G.K."/>
            <person name="Gryganskyi A."/>
            <person name="Culley D."/>
            <person name="Magnuson J.K."/>
            <person name="James T.Y."/>
            <person name="O'Malley M.A."/>
            <person name="Stajich J.E."/>
            <person name="Spatafora J.W."/>
            <person name="Visel A."/>
            <person name="Grigoriev I.V."/>
        </authorList>
    </citation>
    <scope>NUCLEOTIDE SEQUENCE [LARGE SCALE GENOMIC DNA]</scope>
    <source>
        <strain evidence="3 4">ATCC 12442</strain>
    </source>
</reference>
<keyword evidence="2" id="KW-0732">Signal</keyword>
<evidence type="ECO:0000256" key="1">
    <source>
        <dbReference type="SAM" id="MobiDB-lite"/>
    </source>
</evidence>
<evidence type="ECO:0000313" key="3">
    <source>
        <dbReference type="EMBL" id="ORX73045.1"/>
    </source>
</evidence>
<dbReference type="RefSeq" id="XP_040746385.1">
    <property type="nucleotide sequence ID" value="XM_040886559.1"/>
</dbReference>
<feature type="chain" id="PRO_5012801890" evidence="2">
    <location>
        <begin position="19"/>
        <end position="232"/>
    </location>
</feature>
<dbReference type="EMBL" id="MCFD01000002">
    <property type="protein sequence ID" value="ORX73045.1"/>
    <property type="molecule type" value="Genomic_DNA"/>
</dbReference>
<dbReference type="OrthoDB" id="10502671at2759"/>
<dbReference type="GeneID" id="63803207"/>
<keyword evidence="4" id="KW-1185">Reference proteome</keyword>
<feature type="compositionally biased region" description="Polar residues" evidence="1">
    <location>
        <begin position="35"/>
        <end position="47"/>
    </location>
</feature>
<feature type="compositionally biased region" description="Low complexity" evidence="1">
    <location>
        <begin position="48"/>
        <end position="65"/>
    </location>
</feature>
<sequence>MRVSFTLAFTILATLAAAAPIDIEPNPSDVEVASEVTSTAPTATSDNSAPSLTTATDAAPTPTGSDSDSNAPVAGDSADSPIDELFEGARAVGSVDGVDDAIKQREDDPGKTFKPMPNIISLPPNAVEAIIGKLLSNAINKSQSSFARRNVADDDEDSDLRYTLAESLYNHANQRGGKVSKWGKELGPDLTIELIDTGLQTGINAAVDAHNQAAASRLARRSYLVPKRYEYL</sequence>
<proteinExistence type="predicted"/>
<comment type="caution">
    <text evidence="3">The sequence shown here is derived from an EMBL/GenBank/DDBJ whole genome shotgun (WGS) entry which is preliminary data.</text>
</comment>
<organism evidence="3 4">
    <name type="scientific">Linderina pennispora</name>
    <dbReference type="NCBI Taxonomy" id="61395"/>
    <lineage>
        <taxon>Eukaryota</taxon>
        <taxon>Fungi</taxon>
        <taxon>Fungi incertae sedis</taxon>
        <taxon>Zoopagomycota</taxon>
        <taxon>Kickxellomycotina</taxon>
        <taxon>Kickxellomycetes</taxon>
        <taxon>Kickxellales</taxon>
        <taxon>Kickxellaceae</taxon>
        <taxon>Linderina</taxon>
    </lineage>
</organism>
<feature type="region of interest" description="Disordered" evidence="1">
    <location>
        <begin position="30"/>
        <end position="81"/>
    </location>
</feature>
<feature type="compositionally biased region" description="Basic and acidic residues" evidence="1">
    <location>
        <begin position="100"/>
        <end position="111"/>
    </location>
</feature>
<evidence type="ECO:0000256" key="2">
    <source>
        <dbReference type="SAM" id="SignalP"/>
    </source>
</evidence>
<protein>
    <submittedName>
        <fullName evidence="3">Uncharacterized protein</fullName>
    </submittedName>
</protein>
<dbReference type="AlphaFoldDB" id="A0A1Y1WI51"/>
<name>A0A1Y1WI51_9FUNG</name>